<dbReference type="EMBL" id="JBHSJO010000001">
    <property type="protein sequence ID" value="MFC5015283.1"/>
    <property type="molecule type" value="Genomic_DNA"/>
</dbReference>
<gene>
    <name evidence="4" type="ORF">ACFPRC_10400</name>
</gene>
<dbReference type="PANTHER" id="PTHR47396:SF1">
    <property type="entry name" value="ATP-DEPENDENT HELICASE IRC3-RELATED"/>
    <property type="match status" value="1"/>
</dbReference>
<dbReference type="PROSITE" id="PS51192">
    <property type="entry name" value="HELICASE_ATP_BIND_1"/>
    <property type="match status" value="1"/>
</dbReference>
<keyword evidence="4" id="KW-0378">Hydrolase</keyword>
<protein>
    <submittedName>
        <fullName evidence="4">DEAD/DEAH box helicase family protein</fullName>
    </submittedName>
</protein>
<keyword evidence="5" id="KW-1185">Reference proteome</keyword>
<accession>A0ABV9WTV0</accession>
<feature type="coiled-coil region" evidence="1">
    <location>
        <begin position="191"/>
        <end position="248"/>
    </location>
</feature>
<evidence type="ECO:0000256" key="1">
    <source>
        <dbReference type="SAM" id="Coils"/>
    </source>
</evidence>
<feature type="region of interest" description="Disordered" evidence="2">
    <location>
        <begin position="1"/>
        <end position="33"/>
    </location>
</feature>
<organism evidence="4 5">
    <name type="scientific">Streptomyces lienomycini</name>
    <dbReference type="NCBI Taxonomy" id="284035"/>
    <lineage>
        <taxon>Bacteria</taxon>
        <taxon>Bacillati</taxon>
        <taxon>Actinomycetota</taxon>
        <taxon>Actinomycetes</taxon>
        <taxon>Kitasatosporales</taxon>
        <taxon>Streptomycetaceae</taxon>
        <taxon>Streptomyces</taxon>
    </lineage>
</organism>
<dbReference type="Gene3D" id="3.40.50.300">
    <property type="entry name" value="P-loop containing nucleotide triphosphate hydrolases"/>
    <property type="match status" value="2"/>
</dbReference>
<dbReference type="GO" id="GO:0004386">
    <property type="term" value="F:helicase activity"/>
    <property type="evidence" value="ECO:0007669"/>
    <property type="project" value="UniProtKB-KW"/>
</dbReference>
<dbReference type="InterPro" id="IPR006935">
    <property type="entry name" value="Helicase/UvrB_N"/>
</dbReference>
<dbReference type="Pfam" id="PF04313">
    <property type="entry name" value="HSDR_N"/>
    <property type="match status" value="1"/>
</dbReference>
<evidence type="ECO:0000313" key="4">
    <source>
        <dbReference type="EMBL" id="MFC5015283.1"/>
    </source>
</evidence>
<dbReference type="InterPro" id="IPR050742">
    <property type="entry name" value="Helicase_Restrict-Modif_Enz"/>
</dbReference>
<keyword evidence="4" id="KW-0547">Nucleotide-binding</keyword>
<reference evidence="5" key="1">
    <citation type="journal article" date="2019" name="Int. J. Syst. Evol. Microbiol.">
        <title>The Global Catalogue of Microorganisms (GCM) 10K type strain sequencing project: providing services to taxonomists for standard genome sequencing and annotation.</title>
        <authorList>
            <consortium name="The Broad Institute Genomics Platform"/>
            <consortium name="The Broad Institute Genome Sequencing Center for Infectious Disease"/>
            <person name="Wu L."/>
            <person name="Ma J."/>
        </authorList>
    </citation>
    <scope>NUCLEOTIDE SEQUENCE [LARGE SCALE GENOMIC DNA]</scope>
    <source>
        <strain evidence="5">CGMCC 4.1542</strain>
    </source>
</reference>
<dbReference type="Pfam" id="PF00271">
    <property type="entry name" value="Helicase_C"/>
    <property type="match status" value="1"/>
</dbReference>
<dbReference type="InterPro" id="IPR014001">
    <property type="entry name" value="Helicase_ATP-bd"/>
</dbReference>
<dbReference type="Gene3D" id="3.90.1570.30">
    <property type="match status" value="1"/>
</dbReference>
<evidence type="ECO:0000313" key="5">
    <source>
        <dbReference type="Proteomes" id="UP001595855"/>
    </source>
</evidence>
<dbReference type="Pfam" id="PF04851">
    <property type="entry name" value="ResIII"/>
    <property type="match status" value="1"/>
</dbReference>
<feature type="compositionally biased region" description="Low complexity" evidence="2">
    <location>
        <begin position="1"/>
        <end position="19"/>
    </location>
</feature>
<proteinExistence type="predicted"/>
<sequence length="1207" mass="136140">MGSDQNNQSSQNSDAQGQAEHGKSARDRAAADNIGRTASGNFTFLRAEWPALHDEATRAERLIHHDPRAACFYARRAIEITARWMYDKDTSLSEPYKKDLAAMLHEPSFRQLVGPTVNAKMDLIRRHGNNAVHKAAPVPKAVAEASVRELFHSLYWFARTYTRQASALPLAGLEFDTSAVPRPLSPQGRALKQAELKAKEAEDESRFKQQAEELAAERAQNKDLARQLEELKAQVAAAKAANQAVRDMHDYDEKATRDAFIDLLLKEAGWDLLTPGKDTEYPIAAGMSTKTGRGYVDYVLWGDDGKPLAVVEAKRARRDARDGQQQAKLYADALQEQFNRRPVIFYTNGYETYLWDDAAWGEENGKEKGYPPRKVQGFLTKEELHWRIRQRAGRLSLITTAVNEKIAGRPYQLRAIKRVGATFERDRIRQALLVMATGTGKTRTTVALVDQLMKAGWAQRVLFLADRQALVTQAMKAFKENLPNTPVASLLDDKAASARVYLSTYQTMMKQIDVVDGAGRRRFGPGHFDLIVIDEAHRSVYAKYGELFRYFDSLLLGLTATPKDEIDHNTYKLFAMEDGVPTDSYDLHEAAAEGYLVLPKAVKVPLKFMEHGIRYAERSPEEKAEWDAKEWTEDGDIPDAVGRHDMNKFLFNEDTVDKMLETLMTRGHRVEGGDRLGKTIIFAKNNDHARYIEERYNANYPQGAGHTARVITYKETYAQSLIDDFSNPKNPPNAPDIAISVDMLDTGIDVPEVVNLVFAKPVFSKTKFWQMIGRGTRLRPALYGPDPGNPDHAKQNFYVFDFCGNIDFFNSQLDRSEGRRAVTLTEKLLQRQLDLVRVLDKRQQPDPARDAGPEGLGTEAEIRWSLAHRLHHTVTGMNLDNFLVRPHRREIEVFSDFGSWHRVDDDADTAIRDHLLGLPSEFRPDDEETGEEAKRFDLMAYGLQLAALEGGKDFAKLRGKIQDIASNLLTKTNIPAVGEQAELLEAVASEEWWNDVTLPMLEDMRRRMRRLARLTDPKVKRNVVYTDFVDEFGDISEAEIQGMPQGTDEQRFKQKARAYLLRHEDQPVVRKLRLNEQITELDLASLEEIFLAEAVASPEDLDEVRSSGGLGLFVRGLCGLDRQAAQKAFEAFCAGKQFSSRQLDFLTLIIDTVVRRGILSLGDLYEDSFADLAPGGPDDLFTGDELERLKVIFKELERTAQPTALAA</sequence>
<dbReference type="RefSeq" id="WP_271320544.1">
    <property type="nucleotide sequence ID" value="NZ_BAAATN010000011.1"/>
</dbReference>
<evidence type="ECO:0000256" key="2">
    <source>
        <dbReference type="SAM" id="MobiDB-lite"/>
    </source>
</evidence>
<dbReference type="Pfam" id="PF13643">
    <property type="entry name" value="DUF4145"/>
    <property type="match status" value="1"/>
</dbReference>
<feature type="domain" description="Helicase ATP-binding" evidence="3">
    <location>
        <begin position="422"/>
        <end position="580"/>
    </location>
</feature>
<comment type="caution">
    <text evidence="4">The sequence shown here is derived from an EMBL/GenBank/DDBJ whole genome shotgun (WGS) entry which is preliminary data.</text>
</comment>
<keyword evidence="1" id="KW-0175">Coiled coil</keyword>
<dbReference type="InterPro" id="IPR025285">
    <property type="entry name" value="DUF4145"/>
</dbReference>
<dbReference type="Proteomes" id="UP001595855">
    <property type="component" value="Unassembled WGS sequence"/>
</dbReference>
<dbReference type="Pfam" id="PF08463">
    <property type="entry name" value="EcoEI_R_C"/>
    <property type="match status" value="1"/>
</dbReference>
<dbReference type="InterPro" id="IPR027417">
    <property type="entry name" value="P-loop_NTPase"/>
</dbReference>
<feature type="compositionally biased region" description="Basic and acidic residues" evidence="2">
    <location>
        <begin position="20"/>
        <end position="30"/>
    </location>
</feature>
<dbReference type="SUPFAM" id="SSF52540">
    <property type="entry name" value="P-loop containing nucleoside triphosphate hydrolases"/>
    <property type="match status" value="1"/>
</dbReference>
<dbReference type="CDD" id="cd18799">
    <property type="entry name" value="SF2_C_EcoAI-like"/>
    <property type="match status" value="1"/>
</dbReference>
<name>A0ABV9WTV0_9ACTN</name>
<dbReference type="InterPro" id="IPR001650">
    <property type="entry name" value="Helicase_C-like"/>
</dbReference>
<dbReference type="CDD" id="cd18032">
    <property type="entry name" value="DEXHc_RE_I_III_res"/>
    <property type="match status" value="1"/>
</dbReference>
<keyword evidence="4" id="KW-0067">ATP-binding</keyword>
<dbReference type="SMART" id="SM00487">
    <property type="entry name" value="DEXDc"/>
    <property type="match status" value="1"/>
</dbReference>
<keyword evidence="4" id="KW-0347">Helicase</keyword>
<evidence type="ECO:0000259" key="3">
    <source>
        <dbReference type="PROSITE" id="PS51192"/>
    </source>
</evidence>
<dbReference type="PANTHER" id="PTHR47396">
    <property type="entry name" value="TYPE I RESTRICTION ENZYME ECOKI R PROTEIN"/>
    <property type="match status" value="1"/>
</dbReference>
<dbReference type="InterPro" id="IPR013670">
    <property type="entry name" value="EcoEI_R_C_dom"/>
</dbReference>
<dbReference type="InterPro" id="IPR007409">
    <property type="entry name" value="Restrct_endonuc_type1_HsdR_N"/>
</dbReference>